<proteinExistence type="predicted"/>
<dbReference type="SMART" id="SM00448">
    <property type="entry name" value="REC"/>
    <property type="match status" value="1"/>
</dbReference>
<dbReference type="AlphaFoldDB" id="A0A1Z2XVB8"/>
<feature type="modified residue" description="4-aspartylphosphate" evidence="3">
    <location>
        <position position="59"/>
    </location>
</feature>
<dbReference type="NCBIfam" id="TIGR00254">
    <property type="entry name" value="GGDEF"/>
    <property type="match status" value="1"/>
</dbReference>
<dbReference type="EMBL" id="CP021422">
    <property type="protein sequence ID" value="ASB42398.1"/>
    <property type="molecule type" value="Genomic_DNA"/>
</dbReference>
<dbReference type="Gene3D" id="3.30.70.270">
    <property type="match status" value="1"/>
</dbReference>
<dbReference type="PANTHER" id="PTHR45228">
    <property type="entry name" value="CYCLIC DI-GMP PHOSPHODIESTERASE TM_0186-RELATED"/>
    <property type="match status" value="1"/>
</dbReference>
<evidence type="ECO:0000313" key="8">
    <source>
        <dbReference type="EMBL" id="ASB42398.1"/>
    </source>
</evidence>
<dbReference type="Pfam" id="PF00072">
    <property type="entry name" value="Response_reg"/>
    <property type="match status" value="1"/>
</dbReference>
<dbReference type="GO" id="GO:0000160">
    <property type="term" value="P:phosphorelay signal transduction system"/>
    <property type="evidence" value="ECO:0007669"/>
    <property type="project" value="InterPro"/>
</dbReference>
<dbReference type="SMART" id="SM00267">
    <property type="entry name" value="GGDEF"/>
    <property type="match status" value="1"/>
</dbReference>
<reference evidence="9 11" key="3">
    <citation type="submission" date="2020-11" db="EMBL/GenBank/DDBJ databases">
        <title>Closed and high quality bacterial genomes of the OMM12 community.</title>
        <authorList>
            <person name="Marbouty M."/>
            <person name="Lamy-Besnier Q."/>
            <person name="Debarbieux L."/>
            <person name="Koszul R."/>
        </authorList>
    </citation>
    <scope>NUCLEOTIDE SEQUENCE [LARGE SCALE GENOMIC DNA]</scope>
    <source>
        <strain evidence="9 11">KB18</strain>
    </source>
</reference>
<dbReference type="InterPro" id="IPR000160">
    <property type="entry name" value="GGDEF_dom"/>
</dbReference>
<reference evidence="10" key="2">
    <citation type="submission" date="2017-05" db="EMBL/GenBank/DDBJ databases">
        <title>Improved OligoMM genomes.</title>
        <authorList>
            <person name="Garzetti D."/>
        </authorList>
    </citation>
    <scope>NUCLEOTIDE SEQUENCE [LARGE SCALE GENOMIC DNA]</scope>
    <source>
        <strain evidence="10">KB18</strain>
    </source>
</reference>
<dbReference type="Pfam" id="PF13487">
    <property type="entry name" value="HD_5"/>
    <property type="match status" value="1"/>
</dbReference>
<dbReference type="PANTHER" id="PTHR45228:SF4">
    <property type="entry name" value="LIPOPROTEIN"/>
    <property type="match status" value="1"/>
</dbReference>
<dbReference type="SUPFAM" id="SSF109604">
    <property type="entry name" value="HD-domain/PDEase-like"/>
    <property type="match status" value="1"/>
</dbReference>
<evidence type="ECO:0000256" key="1">
    <source>
        <dbReference type="ARBA" id="ARBA00018672"/>
    </source>
</evidence>
<evidence type="ECO:0000256" key="4">
    <source>
        <dbReference type="SAM" id="MobiDB-lite"/>
    </source>
</evidence>
<dbReference type="PROSITE" id="PS50110">
    <property type="entry name" value="RESPONSE_REGULATORY"/>
    <property type="match status" value="1"/>
</dbReference>
<feature type="domain" description="HD-GYP" evidence="7">
    <location>
        <begin position="146"/>
        <end position="354"/>
    </location>
</feature>
<dbReference type="Pfam" id="PF00990">
    <property type="entry name" value="GGDEF"/>
    <property type="match status" value="1"/>
</dbReference>
<dbReference type="SUPFAM" id="SSF52172">
    <property type="entry name" value="CheY-like"/>
    <property type="match status" value="1"/>
</dbReference>
<comment type="function">
    <text evidence="2">May play the central regulatory role in sporulation. It may be an element of the effector pathway responsible for the activation of sporulation genes in response to nutritional stress. Spo0A may act in concert with spo0H (a sigma factor) to control the expression of some genes that are critical to the sporulation process.</text>
</comment>
<dbReference type="Gene3D" id="3.40.50.2300">
    <property type="match status" value="1"/>
</dbReference>
<dbReference type="InterPro" id="IPR043128">
    <property type="entry name" value="Rev_trsase/Diguanyl_cyclase"/>
</dbReference>
<dbReference type="InterPro" id="IPR029787">
    <property type="entry name" value="Nucleotide_cyclase"/>
</dbReference>
<dbReference type="InterPro" id="IPR011006">
    <property type="entry name" value="CheY-like_superfamily"/>
</dbReference>
<organism evidence="9 11">
    <name type="scientific">Acutalibacter muris</name>
    <dbReference type="NCBI Taxonomy" id="1796620"/>
    <lineage>
        <taxon>Bacteria</taxon>
        <taxon>Bacillati</taxon>
        <taxon>Bacillota</taxon>
        <taxon>Clostridia</taxon>
        <taxon>Eubacteriales</taxon>
        <taxon>Acutalibacteraceae</taxon>
        <taxon>Acutalibacter</taxon>
    </lineage>
</organism>
<sequence>MDGKKRRQKILIVDDSEMNRSILVDMLGDEYETIEVENGLMAVNELQKRAAEISLMMLDIVMPLMDGLEVLEVMNRRRWIETVPVIMISAETSSDRISQALEMGVTDFISRPFDAKIVQRRVLNTLLSSAKQTELENLVAEQIYEKEQNSLLMIDILSHIVEFRNGESGLHVVHVRRLTEVLLRQLASKRPDYELTAAKIALISEASALHDIGKIAIDEKILNKPGRLTDEEFKIMKQHSSIGAQMLDGLSVHQGEPLVKIAYQICRWHHERWDGRGYPDGLKGDEIPIAAQVVAMADVYDALTSERVYKAAFSHEQAIEMICNNECGSFNPLLLECLMEVSDTMQDDLSSTDGNEAPEESISSIVEKMSSHSELSASNRTLQLLEHERMKYSFFAAMSKEIQFEYTLSPSMVSLNAWGARNLGLDEVVMDPLENQKVKGYLNEDLRAQLHQVLESATPEEPIVTLEGKVEKDGVKKWYRFVMQALWSEDEPPELRGAIGKAVDIHSSRSYLEKLERRASMDQLTGLLNLTSAQTQAEARLKENPEAKYALAFFDCDFFKDANNTYGHLFGNRLLIHIAERLRQVTRSGDIVSRAGGDEYIIFIQYHQELEPTIQRIYGALHGEDFGGFSISISMGVATTGQVGPDFTALMGAADKALYAVKQAGKGQYKFYDGRETSLTEARGESVYTNQSEIINYEPENGGQSKGGEDK</sequence>
<evidence type="ECO:0000256" key="3">
    <source>
        <dbReference type="PROSITE-ProRule" id="PRU00169"/>
    </source>
</evidence>
<evidence type="ECO:0000259" key="6">
    <source>
        <dbReference type="PROSITE" id="PS50887"/>
    </source>
</evidence>
<dbReference type="PROSITE" id="PS50887">
    <property type="entry name" value="GGDEF"/>
    <property type="match status" value="1"/>
</dbReference>
<dbReference type="SUPFAM" id="SSF55073">
    <property type="entry name" value="Nucleotide cyclase"/>
    <property type="match status" value="1"/>
</dbReference>
<protein>
    <recommendedName>
        <fullName evidence="1">Stage 0 sporulation protein A homolog</fullName>
    </recommendedName>
</protein>
<dbReference type="InterPro" id="IPR001789">
    <property type="entry name" value="Sig_transdc_resp-reg_receiver"/>
</dbReference>
<dbReference type="KEGG" id="amur:ADH66_18140"/>
<accession>A0A1Z2XVB8</accession>
<keyword evidence="10" id="KW-1185">Reference proteome</keyword>
<evidence type="ECO:0000259" key="5">
    <source>
        <dbReference type="PROSITE" id="PS50110"/>
    </source>
</evidence>
<name>A0A1Z2XVB8_9FIRM</name>
<dbReference type="Gene3D" id="1.10.3210.10">
    <property type="entry name" value="Hypothetical protein af1432"/>
    <property type="match status" value="1"/>
</dbReference>
<dbReference type="SMART" id="SM00471">
    <property type="entry name" value="HDc"/>
    <property type="match status" value="1"/>
</dbReference>
<evidence type="ECO:0000313" key="10">
    <source>
        <dbReference type="Proteomes" id="UP000196710"/>
    </source>
</evidence>
<dbReference type="InterPro" id="IPR003607">
    <property type="entry name" value="HD/PDEase_dom"/>
</dbReference>
<keyword evidence="3" id="KW-0597">Phosphoprotein</keyword>
<gene>
    <name evidence="8" type="ORF">ADH66_18140</name>
    <name evidence="9" type="ORF">I5Q82_08555</name>
</gene>
<dbReference type="CDD" id="cd00077">
    <property type="entry name" value="HDc"/>
    <property type="match status" value="1"/>
</dbReference>
<feature type="region of interest" description="Disordered" evidence="4">
    <location>
        <begin position="690"/>
        <end position="711"/>
    </location>
</feature>
<evidence type="ECO:0000259" key="7">
    <source>
        <dbReference type="PROSITE" id="PS51832"/>
    </source>
</evidence>
<reference evidence="8" key="1">
    <citation type="journal article" date="2017" name="Genome Announc.">
        <title>High-Quality Whole-Genome Sequences of the Oligo-Mouse-Microbiota Bacterial Community.</title>
        <authorList>
            <person name="Garzetti D."/>
            <person name="Brugiroux S."/>
            <person name="Bunk B."/>
            <person name="Pukall R."/>
            <person name="McCoy K.D."/>
            <person name="Macpherson A.J."/>
            <person name="Stecher B."/>
        </authorList>
    </citation>
    <scope>NUCLEOTIDE SEQUENCE</scope>
    <source>
        <strain evidence="8">KB18</strain>
    </source>
</reference>
<dbReference type="InterPro" id="IPR052020">
    <property type="entry name" value="Cyclic_di-GMP/3'3'-cGAMP_PDE"/>
</dbReference>
<dbReference type="CDD" id="cd01949">
    <property type="entry name" value="GGDEF"/>
    <property type="match status" value="1"/>
</dbReference>
<dbReference type="Proteomes" id="UP000196710">
    <property type="component" value="Chromosome"/>
</dbReference>
<feature type="domain" description="Response regulatory" evidence="5">
    <location>
        <begin position="9"/>
        <end position="126"/>
    </location>
</feature>
<dbReference type="PROSITE" id="PS51832">
    <property type="entry name" value="HD_GYP"/>
    <property type="match status" value="1"/>
</dbReference>
<dbReference type="RefSeq" id="WP_066537915.1">
    <property type="nucleotide sequence ID" value="NZ_CP021422.1"/>
</dbReference>
<dbReference type="EMBL" id="CP065321">
    <property type="protein sequence ID" value="QQR31684.1"/>
    <property type="molecule type" value="Genomic_DNA"/>
</dbReference>
<dbReference type="InterPro" id="IPR037522">
    <property type="entry name" value="HD_GYP_dom"/>
</dbReference>
<dbReference type="Proteomes" id="UP000596035">
    <property type="component" value="Chromosome"/>
</dbReference>
<evidence type="ECO:0000256" key="2">
    <source>
        <dbReference type="ARBA" id="ARBA00024867"/>
    </source>
</evidence>
<evidence type="ECO:0000313" key="9">
    <source>
        <dbReference type="EMBL" id="QQR31684.1"/>
    </source>
</evidence>
<feature type="domain" description="GGDEF" evidence="6">
    <location>
        <begin position="547"/>
        <end position="674"/>
    </location>
</feature>
<evidence type="ECO:0000313" key="11">
    <source>
        <dbReference type="Proteomes" id="UP000596035"/>
    </source>
</evidence>